<sequence>MIKFKIKITQIKSTIKCPLQQKLTFIALGLKRLNHQVEHISTPQIIGMIKKVEHLIKIE</sequence>
<dbReference type="EMBL" id="CP003263">
    <property type="protein sequence ID" value="AGC66929.1"/>
    <property type="molecule type" value="Genomic_DNA"/>
</dbReference>
<dbReference type="PATRIC" id="fig|1133592.3.peg.155"/>
<dbReference type="SUPFAM" id="SSF55129">
    <property type="entry name" value="Ribosomal protein L30p/L7e"/>
    <property type="match status" value="1"/>
</dbReference>
<keyword evidence="8" id="KW-1185">Reference proteome</keyword>
<dbReference type="KEGG" id="udi:ASNER_168"/>
<dbReference type="OrthoDB" id="9812790at2"/>
<dbReference type="InterPro" id="IPR005996">
    <property type="entry name" value="Ribosomal_uL30_bac-type"/>
</dbReference>
<dbReference type="PIRSF" id="PIRSF002211">
    <property type="entry name" value="Ribosomal_L30_bac-type"/>
    <property type="match status" value="1"/>
</dbReference>
<dbReference type="InterPro" id="IPR036919">
    <property type="entry name" value="Ribo_uL30_ferredoxin-like_sf"/>
</dbReference>
<dbReference type="GO" id="GO:0022625">
    <property type="term" value="C:cytosolic large ribosomal subunit"/>
    <property type="evidence" value="ECO:0007669"/>
    <property type="project" value="TreeGrafter"/>
</dbReference>
<dbReference type="Pfam" id="PF00327">
    <property type="entry name" value="Ribosomal_L30"/>
    <property type="match status" value="1"/>
</dbReference>
<protein>
    <recommendedName>
        <fullName evidence="5">50S ribosomal protein L30</fullName>
    </recommendedName>
</protein>
<evidence type="ECO:0000313" key="7">
    <source>
        <dbReference type="EMBL" id="AGC66929.1"/>
    </source>
</evidence>
<dbReference type="InterPro" id="IPR016082">
    <property type="entry name" value="Ribosomal_uL30_ferredoxin-like"/>
</dbReference>
<evidence type="ECO:0000256" key="4">
    <source>
        <dbReference type="ARBA" id="ARBA00023274"/>
    </source>
</evidence>
<dbReference type="AlphaFoldDB" id="L7VJR6"/>
<organism evidence="7 8">
    <name type="scientific">Candidatus Uzinura diaspidicola str. ASNER</name>
    <dbReference type="NCBI Taxonomy" id="1133592"/>
    <lineage>
        <taxon>Bacteria</taxon>
        <taxon>Pseudomonadati</taxon>
        <taxon>Bacteroidota</taxon>
        <taxon>Flavobacteriia</taxon>
        <taxon>Flavobacteriales</taxon>
        <taxon>Candidatus Uzinura</taxon>
    </lineage>
</organism>
<proteinExistence type="inferred from homology"/>
<gene>
    <name evidence="7" type="primary">rpmD</name>
    <name evidence="7" type="ORF">ASNER_168</name>
</gene>
<dbReference type="GO" id="GO:0003735">
    <property type="term" value="F:structural constituent of ribosome"/>
    <property type="evidence" value="ECO:0007669"/>
    <property type="project" value="InterPro"/>
</dbReference>
<dbReference type="CDD" id="cd01658">
    <property type="entry name" value="Ribosomal_L30"/>
    <property type="match status" value="1"/>
</dbReference>
<evidence type="ECO:0000256" key="1">
    <source>
        <dbReference type="ARBA" id="ARBA00007594"/>
    </source>
</evidence>
<dbReference type="GO" id="GO:0006412">
    <property type="term" value="P:translation"/>
    <property type="evidence" value="ECO:0007669"/>
    <property type="project" value="InterPro"/>
</dbReference>
<dbReference type="HOGENOM" id="CLU_131047_1_1_10"/>
<keyword evidence="4" id="KW-0687">Ribonucleoprotein</keyword>
<evidence type="ECO:0000313" key="8">
    <source>
        <dbReference type="Proteomes" id="UP000011174"/>
    </source>
</evidence>
<feature type="domain" description="Large ribosomal subunit protein uL30-like ferredoxin-like fold" evidence="6">
    <location>
        <begin position="6"/>
        <end position="56"/>
    </location>
</feature>
<evidence type="ECO:0000256" key="3">
    <source>
        <dbReference type="ARBA" id="ARBA00022980"/>
    </source>
</evidence>
<name>L7VJR6_9FLAO</name>
<comment type="similarity">
    <text evidence="1">Belongs to the universal ribosomal protein uL30 family.</text>
</comment>
<evidence type="ECO:0000256" key="2">
    <source>
        <dbReference type="ARBA" id="ARBA00011838"/>
    </source>
</evidence>
<evidence type="ECO:0000256" key="5">
    <source>
        <dbReference type="ARBA" id="ARBA00035492"/>
    </source>
</evidence>
<accession>L7VJR6</accession>
<reference evidence="7 8" key="1">
    <citation type="journal article" date="2013" name="Environ. Microbiol.">
        <title>The nutrient supplying capabilities of Uzinura, an endosymbiont of armoured scale insects.</title>
        <authorList>
            <person name="Sabree Z.L."/>
            <person name="Huang C.Y."/>
            <person name="Okusu A."/>
            <person name="Moran N.A."/>
            <person name="Normark B.B."/>
        </authorList>
    </citation>
    <scope>NUCLEOTIDE SEQUENCE [LARGE SCALE GENOMIC DNA]</scope>
    <source>
        <strain evidence="7 8">ASNER</strain>
    </source>
</reference>
<comment type="subunit">
    <text evidence="2">Part of the 50S ribosomal subunit.</text>
</comment>
<keyword evidence="3 7" id="KW-0689">Ribosomal protein</keyword>
<dbReference type="Gene3D" id="3.30.1390.20">
    <property type="entry name" value="Ribosomal protein L30, ferredoxin-like fold domain"/>
    <property type="match status" value="1"/>
</dbReference>
<dbReference type="PANTHER" id="PTHR15892">
    <property type="entry name" value="MITOCHONDRIAL RIBOSOMAL PROTEIN L30"/>
    <property type="match status" value="1"/>
</dbReference>
<evidence type="ECO:0000259" key="6">
    <source>
        <dbReference type="Pfam" id="PF00327"/>
    </source>
</evidence>
<dbReference type="PANTHER" id="PTHR15892:SF2">
    <property type="entry name" value="LARGE RIBOSOMAL SUBUNIT PROTEIN UL30M"/>
    <property type="match status" value="1"/>
</dbReference>
<dbReference type="STRING" id="1133592.ASNER_168"/>
<dbReference type="NCBIfam" id="TIGR01308">
    <property type="entry name" value="rpmD_bact"/>
    <property type="match status" value="1"/>
</dbReference>
<dbReference type="Proteomes" id="UP000011174">
    <property type="component" value="Chromosome"/>
</dbReference>